<dbReference type="Pfam" id="PF00535">
    <property type="entry name" value="Glycos_transf_2"/>
    <property type="match status" value="1"/>
</dbReference>
<dbReference type="PATRIC" id="fig|742734.4.peg.120"/>
<protein>
    <recommendedName>
        <fullName evidence="1">Glycosyltransferase 2-like domain-containing protein</fullName>
    </recommendedName>
</protein>
<dbReference type="PANTHER" id="PTHR43685:SF2">
    <property type="entry name" value="GLYCOSYLTRANSFERASE 2-LIKE DOMAIN-CONTAINING PROTEIN"/>
    <property type="match status" value="1"/>
</dbReference>
<evidence type="ECO:0000313" key="3">
    <source>
        <dbReference type="Proteomes" id="UP000037392"/>
    </source>
</evidence>
<gene>
    <name evidence="2" type="ORF">HMPREF9470_00115</name>
</gene>
<dbReference type="PANTHER" id="PTHR43685">
    <property type="entry name" value="GLYCOSYLTRANSFERASE"/>
    <property type="match status" value="1"/>
</dbReference>
<proteinExistence type="predicted"/>
<dbReference type="EMBL" id="ADLK01000001">
    <property type="protein sequence ID" value="KMW24253.1"/>
    <property type="molecule type" value="Genomic_DNA"/>
</dbReference>
<dbReference type="AlphaFoldDB" id="A0A0J9CG69"/>
<sequence length="327" mass="38650">MTDKEKNHNFDIPLITVITLSYNSEFLFESIKSVLNQTYPKIEYVIVDDGSKYFEVDEVSAFINQHKQKNLLDYKVIVNPKNMGTVKASNIAIVHSTGEFLFNLAADDVFYDIRVLEGWVREFIKRESLVMTAQSAVYDSTLTYFQKVLPEKKEVLVLKSENANQIFEQLCYANFIYGCCTARSRKVFDSFGLYDEKYKLIEDYPFALNISRHGVSIDYWNMPVIRYRQGGISSPGNFNKVYEDDSDLIFKNEILPYTKHKFKVTANYKIWKMNRKENIRFYKYYSYWKNTNKVWMLPFLGFRYPIPTLRALKRYFVSRKDDCVKNP</sequence>
<dbReference type="SUPFAM" id="SSF53448">
    <property type="entry name" value="Nucleotide-diphospho-sugar transferases"/>
    <property type="match status" value="1"/>
</dbReference>
<comment type="caution">
    <text evidence="2">The sequence shown here is derived from an EMBL/GenBank/DDBJ whole genome shotgun (WGS) entry which is preliminary data.</text>
</comment>
<feature type="domain" description="Glycosyltransferase 2-like" evidence="1">
    <location>
        <begin position="16"/>
        <end position="189"/>
    </location>
</feature>
<name>A0A0J9CG69_9FIRM</name>
<accession>A0A0J9CG69</accession>
<dbReference type="InterPro" id="IPR029044">
    <property type="entry name" value="Nucleotide-diphossugar_trans"/>
</dbReference>
<dbReference type="Gene3D" id="3.90.550.10">
    <property type="entry name" value="Spore Coat Polysaccharide Biosynthesis Protein SpsA, Chain A"/>
    <property type="match status" value="1"/>
</dbReference>
<dbReference type="InterPro" id="IPR050834">
    <property type="entry name" value="Glycosyltransf_2"/>
</dbReference>
<evidence type="ECO:0000313" key="2">
    <source>
        <dbReference type="EMBL" id="KMW24253.1"/>
    </source>
</evidence>
<dbReference type="RefSeq" id="WP_048928970.1">
    <property type="nucleotide sequence ID" value="NZ_KQ235875.1"/>
</dbReference>
<organism evidence="2 3">
    <name type="scientific">[Clostridium] citroniae WAL-19142</name>
    <dbReference type="NCBI Taxonomy" id="742734"/>
    <lineage>
        <taxon>Bacteria</taxon>
        <taxon>Bacillati</taxon>
        <taxon>Bacillota</taxon>
        <taxon>Clostridia</taxon>
        <taxon>Lachnospirales</taxon>
        <taxon>Lachnospiraceae</taxon>
        <taxon>Enterocloster</taxon>
    </lineage>
</organism>
<dbReference type="InterPro" id="IPR001173">
    <property type="entry name" value="Glyco_trans_2-like"/>
</dbReference>
<reference evidence="2 3" key="1">
    <citation type="submission" date="2011-04" db="EMBL/GenBank/DDBJ databases">
        <title>The Genome Sequence of Clostridium citroniae WAL-19142.</title>
        <authorList>
            <consortium name="The Broad Institute Genome Sequencing Platform"/>
            <person name="Earl A."/>
            <person name="Ward D."/>
            <person name="Feldgarden M."/>
            <person name="Gevers D."/>
            <person name="Warren Y.A."/>
            <person name="Tyrrell K.L."/>
            <person name="Citron D.M."/>
            <person name="Goldstein E.J."/>
            <person name="Daigneault M."/>
            <person name="Allen-Vercoe E."/>
            <person name="Young S.K."/>
            <person name="Zeng Q."/>
            <person name="Gargeya S."/>
            <person name="Fitzgerald M."/>
            <person name="Haas B."/>
            <person name="Abouelleil A."/>
            <person name="Alvarado L."/>
            <person name="Arachchi H.M."/>
            <person name="Berlin A."/>
            <person name="Brown A."/>
            <person name="Chapman S.B."/>
            <person name="Chen Z."/>
            <person name="Dunbar C."/>
            <person name="Freedman E."/>
            <person name="Gearin G."/>
            <person name="Gellesch M."/>
            <person name="Goldberg J."/>
            <person name="Griggs A."/>
            <person name="Gujja S."/>
            <person name="Heilman E.R."/>
            <person name="Heiman D."/>
            <person name="Howarth C."/>
            <person name="Larson L."/>
            <person name="Lui A."/>
            <person name="MacDonald P.J."/>
            <person name="Mehta T."/>
            <person name="Montmayeur A."/>
            <person name="Murphy C."/>
            <person name="Neiman D."/>
            <person name="Pearson M."/>
            <person name="Priest M."/>
            <person name="Roberts A."/>
            <person name="Saif S."/>
            <person name="Shea T."/>
            <person name="Shenoy N."/>
            <person name="Sisk P."/>
            <person name="Stolte C."/>
            <person name="Sykes S."/>
            <person name="White J."/>
            <person name="Yandava C."/>
            <person name="Wortman J."/>
            <person name="Nusbaum C."/>
            <person name="Birren B."/>
        </authorList>
    </citation>
    <scope>NUCLEOTIDE SEQUENCE [LARGE SCALE GENOMIC DNA]</scope>
    <source>
        <strain evidence="2 3">WAL-19142</strain>
    </source>
</reference>
<dbReference type="Proteomes" id="UP000037392">
    <property type="component" value="Unassembled WGS sequence"/>
</dbReference>
<evidence type="ECO:0000259" key="1">
    <source>
        <dbReference type="Pfam" id="PF00535"/>
    </source>
</evidence>
<dbReference type="GeneID" id="93163598"/>